<name>A0A0C5VC74_9GAMM</name>
<dbReference type="AlphaFoldDB" id="A0A0C5VC74"/>
<dbReference type="OrthoDB" id="5916189at2"/>
<organism evidence="2 3">
    <name type="scientific">Gynuella sunshinyii YC6258</name>
    <dbReference type="NCBI Taxonomy" id="1445510"/>
    <lineage>
        <taxon>Bacteria</taxon>
        <taxon>Pseudomonadati</taxon>
        <taxon>Pseudomonadota</taxon>
        <taxon>Gammaproteobacteria</taxon>
        <taxon>Oceanospirillales</taxon>
        <taxon>Saccharospirillaceae</taxon>
        <taxon>Gynuella</taxon>
    </lineage>
</organism>
<dbReference type="RefSeq" id="WP_044615267.1">
    <property type="nucleotide sequence ID" value="NZ_CP007142.1"/>
</dbReference>
<dbReference type="HOGENOM" id="CLU_1624805_0_0_6"/>
<gene>
    <name evidence="2" type="ORF">YC6258_00051</name>
</gene>
<proteinExistence type="predicted"/>
<dbReference type="STRING" id="1445510.YC6258_00051"/>
<sequence>MRLAVTLLISSLIMLVSGCVSRITAPDSGPTAKLNVEVVNFAPGSLVNVENVYLTLNNADESWGGQQILKRKNPAFETDIPANEQISYVINLMQGGGGFSSSCGIRFDLTTQENESITTKYELIRADGSAVIGCKADLYSNGKLLGAYQGSSKITQYVVETTY</sequence>
<keyword evidence="3" id="KW-1185">Reference proteome</keyword>
<protein>
    <recommendedName>
        <fullName evidence="4">Lipoprotein</fullName>
    </recommendedName>
</protein>
<evidence type="ECO:0000313" key="2">
    <source>
        <dbReference type="EMBL" id="AJQ92107.1"/>
    </source>
</evidence>
<evidence type="ECO:0000313" key="3">
    <source>
        <dbReference type="Proteomes" id="UP000032266"/>
    </source>
</evidence>
<dbReference type="PROSITE" id="PS51257">
    <property type="entry name" value="PROKAR_LIPOPROTEIN"/>
    <property type="match status" value="1"/>
</dbReference>
<reference evidence="2 3" key="1">
    <citation type="submission" date="2014-01" db="EMBL/GenBank/DDBJ databases">
        <title>Full genme sequencing of cellulolytic bacterium Gynuella sunshinyii YC6258T gen. nov., sp. nov.</title>
        <authorList>
            <person name="Khan H."/>
            <person name="Chung E.J."/>
            <person name="Chung Y.R."/>
        </authorList>
    </citation>
    <scope>NUCLEOTIDE SEQUENCE [LARGE SCALE GENOMIC DNA]</scope>
    <source>
        <strain evidence="2 3">YC6258</strain>
    </source>
</reference>
<accession>A0A0C5VC74</accession>
<keyword evidence="1" id="KW-0732">Signal</keyword>
<feature type="chain" id="PRO_5002191098" description="Lipoprotein" evidence="1">
    <location>
        <begin position="23"/>
        <end position="163"/>
    </location>
</feature>
<evidence type="ECO:0008006" key="4">
    <source>
        <dbReference type="Google" id="ProtNLM"/>
    </source>
</evidence>
<dbReference type="Proteomes" id="UP000032266">
    <property type="component" value="Chromosome"/>
</dbReference>
<feature type="signal peptide" evidence="1">
    <location>
        <begin position="1"/>
        <end position="22"/>
    </location>
</feature>
<evidence type="ECO:0000256" key="1">
    <source>
        <dbReference type="SAM" id="SignalP"/>
    </source>
</evidence>
<dbReference type="KEGG" id="gsn:YC6258_00051"/>
<dbReference type="EMBL" id="CP007142">
    <property type="protein sequence ID" value="AJQ92107.1"/>
    <property type="molecule type" value="Genomic_DNA"/>
</dbReference>